<accession>A0A8K0MPX7</accession>
<organism evidence="2 3">
    <name type="scientific">Rhamnella rubrinervis</name>
    <dbReference type="NCBI Taxonomy" id="2594499"/>
    <lineage>
        <taxon>Eukaryota</taxon>
        <taxon>Viridiplantae</taxon>
        <taxon>Streptophyta</taxon>
        <taxon>Embryophyta</taxon>
        <taxon>Tracheophyta</taxon>
        <taxon>Spermatophyta</taxon>
        <taxon>Magnoliopsida</taxon>
        <taxon>eudicotyledons</taxon>
        <taxon>Gunneridae</taxon>
        <taxon>Pentapetalae</taxon>
        <taxon>rosids</taxon>
        <taxon>fabids</taxon>
        <taxon>Rosales</taxon>
        <taxon>Rhamnaceae</taxon>
        <taxon>rhamnoid group</taxon>
        <taxon>Rhamneae</taxon>
        <taxon>Rhamnella</taxon>
    </lineage>
</organism>
<proteinExistence type="predicted"/>
<evidence type="ECO:0000256" key="1">
    <source>
        <dbReference type="ARBA" id="ARBA00023235"/>
    </source>
</evidence>
<dbReference type="AlphaFoldDB" id="A0A8K0MPX7"/>
<name>A0A8K0MPX7_9ROSA</name>
<reference evidence="2" key="1">
    <citation type="submission" date="2020-03" db="EMBL/GenBank/DDBJ databases">
        <title>A high-quality chromosome-level genome assembly of a woody plant with both climbing and erect habits, Rhamnella rubrinervis.</title>
        <authorList>
            <person name="Lu Z."/>
            <person name="Yang Y."/>
            <person name="Zhu X."/>
            <person name="Sun Y."/>
        </authorList>
    </citation>
    <scope>NUCLEOTIDE SEQUENCE</scope>
    <source>
        <strain evidence="2">BYM</strain>
        <tissue evidence="2">Leaf</tissue>
    </source>
</reference>
<comment type="caution">
    <text evidence="2">The sequence shown here is derived from an EMBL/GenBank/DDBJ whole genome shotgun (WGS) entry which is preliminary data.</text>
</comment>
<dbReference type="InterPro" id="IPR001920">
    <property type="entry name" value="Asp/Glu_race"/>
</dbReference>
<dbReference type="OrthoDB" id="187836at2759"/>
<evidence type="ECO:0000313" key="2">
    <source>
        <dbReference type="EMBL" id="KAF3453668.1"/>
    </source>
</evidence>
<evidence type="ECO:0008006" key="4">
    <source>
        <dbReference type="Google" id="ProtNLM"/>
    </source>
</evidence>
<gene>
    <name evidence="2" type="ORF">FNV43_RR04109</name>
</gene>
<protein>
    <recommendedName>
        <fullName evidence="4">Aspartate racemase</fullName>
    </recommendedName>
</protein>
<dbReference type="SUPFAM" id="SSF53681">
    <property type="entry name" value="Aspartate/glutamate racemase"/>
    <property type="match status" value="2"/>
</dbReference>
<dbReference type="PANTHER" id="PTHR21198">
    <property type="entry name" value="GLUTAMATE RACEMASE"/>
    <property type="match status" value="1"/>
</dbReference>
<dbReference type="GO" id="GO:0047661">
    <property type="term" value="F:amino-acid racemase activity"/>
    <property type="evidence" value="ECO:0007669"/>
    <property type="project" value="InterPro"/>
</dbReference>
<keyword evidence="3" id="KW-1185">Reference proteome</keyword>
<dbReference type="Gene3D" id="3.40.50.1860">
    <property type="match status" value="2"/>
</dbReference>
<evidence type="ECO:0000313" key="3">
    <source>
        <dbReference type="Proteomes" id="UP000796880"/>
    </source>
</evidence>
<dbReference type="Proteomes" id="UP000796880">
    <property type="component" value="Unassembled WGS sequence"/>
</dbReference>
<dbReference type="Pfam" id="PF01177">
    <property type="entry name" value="Asp_Glu_race"/>
    <property type="match status" value="1"/>
</dbReference>
<keyword evidence="1" id="KW-0413">Isomerase</keyword>
<dbReference type="PANTHER" id="PTHR21198:SF9">
    <property type="entry name" value="ASPARTATE RACEMASE"/>
    <property type="match status" value="1"/>
</dbReference>
<sequence>MFDGSMAMSFYKPTSPLILGAVNKKITRYRTRSNLSVTVQVSSELIQTDEGGTSPEPNKIFPSGLSPTRSQTPNHLLSQPNTIGIIGGVSTFSTLIFLEKLVRWSTKCGGCPPFVVCNDPASYLEVSLLSSFPSLDRKIAEIRSNTTGNVLIVENLRNKRAFLEHSGARCIVMPCHISHVWHSEISEGCSLPFLHVGECVARELREAKLKPVEVGSNVKIGVLATNPTLMTGVYQDKLENQGFEVVFPDKATIEHVINPAMEALSNRDIKGSRNLLKIAVQILLVRAVNTVILASHEMQGLIPHNDPLLKKCIDPMDALARSTIQWATSRENET</sequence>
<dbReference type="EMBL" id="VOIH02000002">
    <property type="protein sequence ID" value="KAF3453668.1"/>
    <property type="molecule type" value="Genomic_DNA"/>
</dbReference>
<dbReference type="InterPro" id="IPR015942">
    <property type="entry name" value="Asp/Glu/hydantoin_racemase"/>
</dbReference>